<evidence type="ECO:0000256" key="1">
    <source>
        <dbReference type="SAM" id="MobiDB-lite"/>
    </source>
</evidence>
<dbReference type="EMBL" id="JBHTMP010000007">
    <property type="protein sequence ID" value="MFD1320766.1"/>
    <property type="molecule type" value="Genomic_DNA"/>
</dbReference>
<dbReference type="Proteomes" id="UP001597260">
    <property type="component" value="Unassembled WGS sequence"/>
</dbReference>
<feature type="compositionally biased region" description="Low complexity" evidence="1">
    <location>
        <begin position="42"/>
        <end position="58"/>
    </location>
</feature>
<proteinExistence type="predicted"/>
<accession>A0ABW3YAS5</accession>
<gene>
    <name evidence="3" type="ORF">ACFQ4H_06640</name>
</gene>
<feature type="transmembrane region" description="Helical" evidence="2">
    <location>
        <begin position="12"/>
        <end position="31"/>
    </location>
</feature>
<evidence type="ECO:0000313" key="4">
    <source>
        <dbReference type="Proteomes" id="UP001597260"/>
    </source>
</evidence>
<keyword evidence="2" id="KW-0472">Membrane</keyword>
<keyword evidence="2" id="KW-1133">Transmembrane helix</keyword>
<keyword evidence="2" id="KW-0812">Transmembrane</keyword>
<comment type="caution">
    <text evidence="3">The sequence shown here is derived from an EMBL/GenBank/DDBJ whole genome shotgun (WGS) entry which is preliminary data.</text>
</comment>
<sequence length="211" mass="22191">MGSTSDGYRLRGYLLAFLALAVLTGGGWWWMVSAPDPDRRSAGSAAATPTPAYSPAAPDYRQGYPATAPSAGLVFDVDPATGRITRFRSVEPVPSTGVGGPGRPAAGDVEKELPLSPNSVRREVTTLTRDKAMDWDLTLAPGNYSLQSICVASGDLHFQVDGGRSQPRSIGARCNGELSVISVAVDGRVRIKVTYAGPGSAWVGVVLERPF</sequence>
<dbReference type="RefSeq" id="WP_377568079.1">
    <property type="nucleotide sequence ID" value="NZ_JBHTMP010000007.1"/>
</dbReference>
<protein>
    <submittedName>
        <fullName evidence="3">Uncharacterized protein</fullName>
    </submittedName>
</protein>
<name>A0ABW3YAS5_9ACTN</name>
<organism evidence="3 4">
    <name type="scientific">Micromonospora sonneratiae</name>
    <dbReference type="NCBI Taxonomy" id="1184706"/>
    <lineage>
        <taxon>Bacteria</taxon>
        <taxon>Bacillati</taxon>
        <taxon>Actinomycetota</taxon>
        <taxon>Actinomycetes</taxon>
        <taxon>Micromonosporales</taxon>
        <taxon>Micromonosporaceae</taxon>
        <taxon>Micromonospora</taxon>
    </lineage>
</organism>
<feature type="region of interest" description="Disordered" evidence="1">
    <location>
        <begin position="91"/>
        <end position="111"/>
    </location>
</feature>
<evidence type="ECO:0000256" key="2">
    <source>
        <dbReference type="SAM" id="Phobius"/>
    </source>
</evidence>
<reference evidence="4" key="1">
    <citation type="journal article" date="2019" name="Int. J. Syst. Evol. Microbiol.">
        <title>The Global Catalogue of Microorganisms (GCM) 10K type strain sequencing project: providing services to taxonomists for standard genome sequencing and annotation.</title>
        <authorList>
            <consortium name="The Broad Institute Genomics Platform"/>
            <consortium name="The Broad Institute Genome Sequencing Center for Infectious Disease"/>
            <person name="Wu L."/>
            <person name="Ma J."/>
        </authorList>
    </citation>
    <scope>NUCLEOTIDE SEQUENCE [LARGE SCALE GENOMIC DNA]</scope>
    <source>
        <strain evidence="4">JCM 31037</strain>
    </source>
</reference>
<feature type="region of interest" description="Disordered" evidence="1">
    <location>
        <begin position="39"/>
        <end position="58"/>
    </location>
</feature>
<evidence type="ECO:0000313" key="3">
    <source>
        <dbReference type="EMBL" id="MFD1320766.1"/>
    </source>
</evidence>
<keyword evidence="4" id="KW-1185">Reference proteome</keyword>